<dbReference type="SUPFAM" id="SSF89392">
    <property type="entry name" value="Prokaryotic lipoproteins and lipoprotein localization factors"/>
    <property type="match status" value="1"/>
</dbReference>
<keyword evidence="1 2" id="KW-0732">Signal</keyword>
<evidence type="ECO:0000256" key="2">
    <source>
        <dbReference type="SAM" id="SignalP"/>
    </source>
</evidence>
<gene>
    <name evidence="3" type="ORF">QGN17_16000</name>
</gene>
<reference evidence="3" key="1">
    <citation type="submission" date="2023-04" db="EMBL/GenBank/DDBJ databases">
        <title>Sphingomonas sp. MAHUQ-71 isolated from rice field.</title>
        <authorList>
            <person name="Huq M.A."/>
        </authorList>
    </citation>
    <scope>NUCLEOTIDE SEQUENCE</scope>
    <source>
        <strain evidence="3">MAHUQ-71</strain>
    </source>
</reference>
<comment type="caution">
    <text evidence="3">The sequence shown here is derived from an EMBL/GenBank/DDBJ whole genome shotgun (WGS) entry which is preliminary data.</text>
</comment>
<proteinExistence type="predicted"/>
<dbReference type="Pfam" id="PF03548">
    <property type="entry name" value="LolA"/>
    <property type="match status" value="1"/>
</dbReference>
<evidence type="ECO:0000313" key="4">
    <source>
        <dbReference type="Proteomes" id="UP001160625"/>
    </source>
</evidence>
<dbReference type="Gene3D" id="2.50.20.10">
    <property type="entry name" value="Lipoprotein localisation LolA/LolB/LppX"/>
    <property type="match status" value="1"/>
</dbReference>
<sequence>MRLSPAVLAAALATPVLAAAPAPAPSPDLAAVQAHLKAVQTMTADFEQTNARGQIVSGTIQLKKPGKVRFQYQKGVPLLVVGDGKALTMIDYSVKQVSRWPIGNTPLALLLDPNKDVARYATIIPGGRPDVVMLAGQDKKHREYGSITVTFRRSPGAPGGLMLDGWQVLDAQNNRTTVRLANQKFNVPIDDSAFRWTDPRPQGPRR</sequence>
<keyword evidence="3" id="KW-0449">Lipoprotein</keyword>
<dbReference type="InterPro" id="IPR004564">
    <property type="entry name" value="OM_lipoprot_carrier_LolA-like"/>
</dbReference>
<evidence type="ECO:0000256" key="1">
    <source>
        <dbReference type="ARBA" id="ARBA00022729"/>
    </source>
</evidence>
<dbReference type="InterPro" id="IPR029046">
    <property type="entry name" value="LolA/LolB/LppX"/>
</dbReference>
<dbReference type="EMBL" id="JARYGZ010000002">
    <property type="protein sequence ID" value="MDH7640241.1"/>
    <property type="molecule type" value="Genomic_DNA"/>
</dbReference>
<feature type="chain" id="PRO_5047216848" evidence="2">
    <location>
        <begin position="19"/>
        <end position="206"/>
    </location>
</feature>
<dbReference type="Proteomes" id="UP001160625">
    <property type="component" value="Unassembled WGS sequence"/>
</dbReference>
<dbReference type="PANTHER" id="PTHR35869:SF1">
    <property type="entry name" value="OUTER-MEMBRANE LIPOPROTEIN CARRIER PROTEIN"/>
    <property type="match status" value="1"/>
</dbReference>
<dbReference type="RefSeq" id="WP_281045594.1">
    <property type="nucleotide sequence ID" value="NZ_JARYGZ010000002.1"/>
</dbReference>
<feature type="signal peptide" evidence="2">
    <location>
        <begin position="1"/>
        <end position="18"/>
    </location>
</feature>
<dbReference type="PANTHER" id="PTHR35869">
    <property type="entry name" value="OUTER-MEMBRANE LIPOPROTEIN CARRIER PROTEIN"/>
    <property type="match status" value="1"/>
</dbReference>
<evidence type="ECO:0000313" key="3">
    <source>
        <dbReference type="EMBL" id="MDH7640241.1"/>
    </source>
</evidence>
<organism evidence="3 4">
    <name type="scientific">Sphingomonas oryzagri</name>
    <dbReference type="NCBI Taxonomy" id="3042314"/>
    <lineage>
        <taxon>Bacteria</taxon>
        <taxon>Pseudomonadati</taxon>
        <taxon>Pseudomonadota</taxon>
        <taxon>Alphaproteobacteria</taxon>
        <taxon>Sphingomonadales</taxon>
        <taxon>Sphingomonadaceae</taxon>
        <taxon>Sphingomonas</taxon>
    </lineage>
</organism>
<keyword evidence="4" id="KW-1185">Reference proteome</keyword>
<name>A0ABT6N557_9SPHN</name>
<protein>
    <submittedName>
        <fullName evidence="3">Outer membrane lipoprotein carrier protein LolA</fullName>
    </submittedName>
</protein>
<accession>A0ABT6N557</accession>
<dbReference type="CDD" id="cd16325">
    <property type="entry name" value="LolA"/>
    <property type="match status" value="1"/>
</dbReference>